<keyword evidence="6" id="KW-0963">Cytoplasm</keyword>
<evidence type="ECO:0000313" key="14">
    <source>
        <dbReference type="Proteomes" id="UP001369086"/>
    </source>
</evidence>
<proteinExistence type="inferred from homology"/>
<comment type="similarity">
    <text evidence="3">Belongs to the RITA family.</text>
</comment>
<evidence type="ECO:0000256" key="8">
    <source>
        <dbReference type="ARBA" id="ARBA00022976"/>
    </source>
</evidence>
<dbReference type="Pfam" id="PF17066">
    <property type="entry name" value="RITA"/>
    <property type="match status" value="1"/>
</dbReference>
<gene>
    <name evidence="13" type="ORF">HHUSO_G14858</name>
</gene>
<dbReference type="InterPro" id="IPR031418">
    <property type="entry name" value="RITA1"/>
</dbReference>
<protein>
    <recommendedName>
        <fullName evidence="5">RBPJ-interacting and tubulin-associated protein 1</fullName>
    </recommendedName>
    <alternativeName>
        <fullName evidence="11">RBPJ-interacting and tubulin-associated protein</fullName>
    </alternativeName>
</protein>
<comment type="subunit">
    <text evidence="4">Interacts with RBPJ/RBPSUH.</text>
</comment>
<evidence type="ECO:0000256" key="4">
    <source>
        <dbReference type="ARBA" id="ARBA00011667"/>
    </source>
</evidence>
<reference evidence="13 14" key="1">
    <citation type="submission" date="2021-05" db="EMBL/GenBank/DDBJ databases">
        <authorList>
            <person name="Zahm M."/>
            <person name="Klopp C."/>
            <person name="Cabau C."/>
            <person name="Kuhl H."/>
            <person name="Suciu R."/>
            <person name="Ciorpac M."/>
            <person name="Holostenco D."/>
            <person name="Gessner J."/>
            <person name="Wuertz S."/>
            <person name="Hohne C."/>
            <person name="Stock M."/>
            <person name="Gislard M."/>
            <person name="Lluch J."/>
            <person name="Milhes M."/>
            <person name="Lampietro C."/>
            <person name="Lopez Roques C."/>
            <person name="Donnadieu C."/>
            <person name="Du K."/>
            <person name="Schartl M."/>
            <person name="Guiguen Y."/>
        </authorList>
    </citation>
    <scope>NUCLEOTIDE SEQUENCE [LARGE SCALE GENOMIC DNA]</scope>
    <source>
        <strain evidence="13">Hh-F2</strain>
        <tissue evidence="13">Blood</tissue>
    </source>
</reference>
<evidence type="ECO:0000256" key="11">
    <source>
        <dbReference type="ARBA" id="ARBA00031318"/>
    </source>
</evidence>
<evidence type="ECO:0000256" key="2">
    <source>
        <dbReference type="ARBA" id="ARBA00004496"/>
    </source>
</evidence>
<dbReference type="Proteomes" id="UP001369086">
    <property type="component" value="Unassembled WGS sequence"/>
</dbReference>
<dbReference type="EMBL" id="JAHFZB010000012">
    <property type="protein sequence ID" value="KAK6483367.1"/>
    <property type="molecule type" value="Genomic_DNA"/>
</dbReference>
<evidence type="ECO:0000256" key="1">
    <source>
        <dbReference type="ARBA" id="ARBA00004123"/>
    </source>
</evidence>
<organism evidence="13 14">
    <name type="scientific">Huso huso</name>
    <name type="common">Beluga</name>
    <name type="synonym">Acipenser huso</name>
    <dbReference type="NCBI Taxonomy" id="61971"/>
    <lineage>
        <taxon>Eukaryota</taxon>
        <taxon>Metazoa</taxon>
        <taxon>Chordata</taxon>
        <taxon>Craniata</taxon>
        <taxon>Vertebrata</taxon>
        <taxon>Euteleostomi</taxon>
        <taxon>Actinopterygii</taxon>
        <taxon>Chondrostei</taxon>
        <taxon>Acipenseriformes</taxon>
        <taxon>Acipenseridae</taxon>
        <taxon>Huso</taxon>
    </lineage>
</organism>
<evidence type="ECO:0000256" key="5">
    <source>
        <dbReference type="ARBA" id="ARBA00014447"/>
    </source>
</evidence>
<dbReference type="PANTHER" id="PTHR34917">
    <property type="entry name" value="RBPJ-INTERACTING AND TUBULIN-ASSOCIATED PROTEIN 1"/>
    <property type="match status" value="1"/>
</dbReference>
<comment type="subcellular location">
    <subcellularLocation>
        <location evidence="2">Cytoplasm</location>
    </subcellularLocation>
    <subcellularLocation>
        <location evidence="1">Nucleus</location>
    </subcellularLocation>
</comment>
<keyword evidence="8" id="KW-0914">Notch signaling pathway</keyword>
<name>A0ABR0ZEY6_HUSHU</name>
<evidence type="ECO:0000256" key="10">
    <source>
        <dbReference type="ARBA" id="ARBA00024957"/>
    </source>
</evidence>
<sequence length="270" mass="29698">MSHPRRNGLQDLQSLSLGRPVKAVPGSQMSVELAVTGVQAFRAPSRAGGGCRGDVLGGVLFSGTRRDGASQSQLCHPTMPEVPTTPLSKSSPLSRASLRKKNKYRLKSHTPTYCDESLFGSPEEAPAWKSPWTKKDDIHKSRPLLWTPPTLHTCTTQAPPTNPAKAPPLKEAPLEKQHGSTEFLYESKRNFWNPPESEEDEGMGPNLSWVGEKGATRNSREVELRQRPASAFTDLAGRQANGRVRSASLSKPVWRPKTTGSIKTKPPWRY</sequence>
<comment type="function">
    <text evidence="10">Tubulin-binding protein that acts as a negative regulator of Notch signaling pathway. Shuttles between the cytoplasm and the nucleus and mediates the nuclear export of RBPJ/RBPSUH, thereby preventing the interaction between RBPJ/RBPSUH and NICD product of Notch proteins (Notch intracellular domain), leading to down-regulate Notch-mediated transcription. May play a role in neurogenesis.</text>
</comment>
<keyword evidence="9" id="KW-0539">Nucleus</keyword>
<evidence type="ECO:0000256" key="7">
    <source>
        <dbReference type="ARBA" id="ARBA00022902"/>
    </source>
</evidence>
<keyword evidence="14" id="KW-1185">Reference proteome</keyword>
<evidence type="ECO:0000256" key="6">
    <source>
        <dbReference type="ARBA" id="ARBA00022490"/>
    </source>
</evidence>
<accession>A0ABR0ZEY6</accession>
<keyword evidence="7" id="KW-0524">Neurogenesis</keyword>
<evidence type="ECO:0000256" key="9">
    <source>
        <dbReference type="ARBA" id="ARBA00023242"/>
    </source>
</evidence>
<evidence type="ECO:0000313" key="13">
    <source>
        <dbReference type="EMBL" id="KAK6483367.1"/>
    </source>
</evidence>
<comment type="caution">
    <text evidence="13">The sequence shown here is derived from an EMBL/GenBank/DDBJ whole genome shotgun (WGS) entry which is preliminary data.</text>
</comment>
<evidence type="ECO:0000256" key="3">
    <source>
        <dbReference type="ARBA" id="ARBA00010906"/>
    </source>
</evidence>
<evidence type="ECO:0000256" key="12">
    <source>
        <dbReference type="SAM" id="MobiDB-lite"/>
    </source>
</evidence>
<feature type="region of interest" description="Disordered" evidence="12">
    <location>
        <begin position="66"/>
        <end position="101"/>
    </location>
</feature>
<feature type="region of interest" description="Disordered" evidence="12">
    <location>
        <begin position="194"/>
        <end position="270"/>
    </location>
</feature>
<feature type="compositionally biased region" description="Basic and acidic residues" evidence="12">
    <location>
        <begin position="214"/>
        <end position="226"/>
    </location>
</feature>
<feature type="compositionally biased region" description="Low complexity" evidence="12">
    <location>
        <begin position="84"/>
        <end position="94"/>
    </location>
</feature>
<dbReference type="PANTHER" id="PTHR34917:SF1">
    <property type="entry name" value="RBPJ-INTERACTING AND TUBULIN-ASSOCIATED PROTEIN 1"/>
    <property type="match status" value="1"/>
</dbReference>